<dbReference type="InterPro" id="IPR008966">
    <property type="entry name" value="Adhesion_dom_sf"/>
</dbReference>
<dbReference type="SUPFAM" id="SSF49401">
    <property type="entry name" value="Bacterial adhesins"/>
    <property type="match status" value="1"/>
</dbReference>
<dbReference type="RefSeq" id="WP_377711619.1">
    <property type="nucleotide sequence ID" value="NZ_JBHSMP010000013.1"/>
</dbReference>
<evidence type="ECO:0000259" key="3">
    <source>
        <dbReference type="Pfam" id="PF00419"/>
    </source>
</evidence>
<protein>
    <submittedName>
        <fullName evidence="4">Fimbrial protein</fullName>
    </submittedName>
</protein>
<keyword evidence="5" id="KW-1185">Reference proteome</keyword>
<evidence type="ECO:0000313" key="4">
    <source>
        <dbReference type="EMBL" id="MFC5429585.1"/>
    </source>
</evidence>
<name>A0ABW0J9B7_9BURK</name>
<feature type="signal peptide" evidence="2">
    <location>
        <begin position="1"/>
        <end position="33"/>
    </location>
</feature>
<evidence type="ECO:0000256" key="2">
    <source>
        <dbReference type="SAM" id="SignalP"/>
    </source>
</evidence>
<feature type="domain" description="Fimbrial-type adhesion" evidence="3">
    <location>
        <begin position="279"/>
        <end position="461"/>
    </location>
</feature>
<dbReference type="InterPro" id="IPR000259">
    <property type="entry name" value="Adhesion_dom_fimbrial"/>
</dbReference>
<sequence length="461" mass="50185">MKTGSETMCARQSACVATLVLLAMALVPGSVLAQSKKTGCWKIETETTDKNSEKYTQPGLTYSPWTGAVSSAGKEAYPMTIQITSFSEDGDLLGSTVSSLHDLGAGGNRGPYRSEQVLFRCSPEAAYAMYEYYSTNGSSATAGSWDASQLSGIAGTYRFPQKDVVSRVTNLDTGDVVTRNWKMRPMSGVDRDEQNWFLVKVKNFSRYKVDLFQCKRCGSTNDDAQQPIAYVAFKGGSDGHDGKISSGLSPGADHSSNYSGRPDEWPGAINPKLDLKTRINTVTCAVRNTTPMVRFPPMSVAELNSYHGVTMPLTIDIQCEKNFINNDSGTSALKTAMGIMAREENAASARPLALVTGGDAVTYLLSDGYGKKLNVAKGVGVKLTRPNNSDMYFLTKRYTTEYGARDGWYPVLQDATQTGSDTNWNYYTRTVNATFEAFKPKQYTVTPGKYNATADVVISIQ</sequence>
<dbReference type="Proteomes" id="UP001596103">
    <property type="component" value="Unassembled WGS sequence"/>
</dbReference>
<comment type="caution">
    <text evidence="4">The sequence shown here is derived from an EMBL/GenBank/DDBJ whole genome shotgun (WGS) entry which is preliminary data.</text>
</comment>
<proteinExistence type="predicted"/>
<accession>A0ABW0J9B7</accession>
<gene>
    <name evidence="4" type="ORF">ACFPTO_12365</name>
</gene>
<dbReference type="InterPro" id="IPR011228">
    <property type="entry name" value="UCP029766"/>
</dbReference>
<feature type="chain" id="PRO_5045417551" evidence="2">
    <location>
        <begin position="34"/>
        <end position="461"/>
    </location>
</feature>
<dbReference type="Gene3D" id="2.60.40.1090">
    <property type="entry name" value="Fimbrial-type adhesion domain"/>
    <property type="match status" value="1"/>
</dbReference>
<dbReference type="InterPro" id="IPR036937">
    <property type="entry name" value="Adhesion_dom_fimbrial_sf"/>
</dbReference>
<evidence type="ECO:0000313" key="5">
    <source>
        <dbReference type="Proteomes" id="UP001596103"/>
    </source>
</evidence>
<dbReference type="Pfam" id="PF00419">
    <property type="entry name" value="Fimbrial"/>
    <property type="match status" value="1"/>
</dbReference>
<organism evidence="4 5">
    <name type="scientific">Paraburkholderia denitrificans</name>
    <dbReference type="NCBI Taxonomy" id="694025"/>
    <lineage>
        <taxon>Bacteria</taxon>
        <taxon>Pseudomonadati</taxon>
        <taxon>Pseudomonadota</taxon>
        <taxon>Betaproteobacteria</taxon>
        <taxon>Burkholderiales</taxon>
        <taxon>Burkholderiaceae</taxon>
        <taxon>Paraburkholderia</taxon>
    </lineage>
</organism>
<evidence type="ECO:0000256" key="1">
    <source>
        <dbReference type="SAM" id="MobiDB-lite"/>
    </source>
</evidence>
<dbReference type="PIRSF" id="PIRSF029766">
    <property type="entry name" value="UCP029766"/>
    <property type="match status" value="1"/>
</dbReference>
<reference evidence="5" key="1">
    <citation type="journal article" date="2019" name="Int. J. Syst. Evol. Microbiol.">
        <title>The Global Catalogue of Microorganisms (GCM) 10K type strain sequencing project: providing services to taxonomists for standard genome sequencing and annotation.</title>
        <authorList>
            <consortium name="The Broad Institute Genomics Platform"/>
            <consortium name="The Broad Institute Genome Sequencing Center for Infectious Disease"/>
            <person name="Wu L."/>
            <person name="Ma J."/>
        </authorList>
    </citation>
    <scope>NUCLEOTIDE SEQUENCE [LARGE SCALE GENOMIC DNA]</scope>
    <source>
        <strain evidence="5">CCUG 56042</strain>
    </source>
</reference>
<dbReference type="EMBL" id="JBHSMP010000013">
    <property type="protein sequence ID" value="MFC5429585.1"/>
    <property type="molecule type" value="Genomic_DNA"/>
</dbReference>
<feature type="region of interest" description="Disordered" evidence="1">
    <location>
        <begin position="242"/>
        <end position="265"/>
    </location>
</feature>
<keyword evidence="2" id="KW-0732">Signal</keyword>